<evidence type="ECO:0000313" key="1">
    <source>
        <dbReference type="EMBL" id="KAJ7762663.1"/>
    </source>
</evidence>
<evidence type="ECO:0000313" key="2">
    <source>
        <dbReference type="Proteomes" id="UP001215598"/>
    </source>
</evidence>
<comment type="caution">
    <text evidence="1">The sequence shown here is derived from an EMBL/GenBank/DDBJ whole genome shotgun (WGS) entry which is preliminary data.</text>
</comment>
<organism evidence="1 2">
    <name type="scientific">Mycena metata</name>
    <dbReference type="NCBI Taxonomy" id="1033252"/>
    <lineage>
        <taxon>Eukaryota</taxon>
        <taxon>Fungi</taxon>
        <taxon>Dikarya</taxon>
        <taxon>Basidiomycota</taxon>
        <taxon>Agaricomycotina</taxon>
        <taxon>Agaricomycetes</taxon>
        <taxon>Agaricomycetidae</taxon>
        <taxon>Agaricales</taxon>
        <taxon>Marasmiineae</taxon>
        <taxon>Mycenaceae</taxon>
        <taxon>Mycena</taxon>
    </lineage>
</organism>
<dbReference type="AlphaFoldDB" id="A0AAD7JDM2"/>
<feature type="non-terminal residue" evidence="1">
    <location>
        <position position="93"/>
    </location>
</feature>
<keyword evidence="2" id="KW-1185">Reference proteome</keyword>
<protein>
    <submittedName>
        <fullName evidence="1">Uncharacterized protein</fullName>
    </submittedName>
</protein>
<dbReference type="Proteomes" id="UP001215598">
    <property type="component" value="Unassembled WGS sequence"/>
</dbReference>
<proteinExistence type="predicted"/>
<dbReference type="EMBL" id="JARKIB010000032">
    <property type="protein sequence ID" value="KAJ7762663.1"/>
    <property type="molecule type" value="Genomic_DNA"/>
</dbReference>
<name>A0AAD7JDM2_9AGAR</name>
<reference evidence="1" key="1">
    <citation type="submission" date="2023-03" db="EMBL/GenBank/DDBJ databases">
        <title>Massive genome expansion in bonnet fungi (Mycena s.s.) driven by repeated elements and novel gene families across ecological guilds.</title>
        <authorList>
            <consortium name="Lawrence Berkeley National Laboratory"/>
            <person name="Harder C.B."/>
            <person name="Miyauchi S."/>
            <person name="Viragh M."/>
            <person name="Kuo A."/>
            <person name="Thoen E."/>
            <person name="Andreopoulos B."/>
            <person name="Lu D."/>
            <person name="Skrede I."/>
            <person name="Drula E."/>
            <person name="Henrissat B."/>
            <person name="Morin E."/>
            <person name="Kohler A."/>
            <person name="Barry K."/>
            <person name="LaButti K."/>
            <person name="Morin E."/>
            <person name="Salamov A."/>
            <person name="Lipzen A."/>
            <person name="Mereny Z."/>
            <person name="Hegedus B."/>
            <person name="Baldrian P."/>
            <person name="Stursova M."/>
            <person name="Weitz H."/>
            <person name="Taylor A."/>
            <person name="Grigoriev I.V."/>
            <person name="Nagy L.G."/>
            <person name="Martin F."/>
            <person name="Kauserud H."/>
        </authorList>
    </citation>
    <scope>NUCLEOTIDE SEQUENCE</scope>
    <source>
        <strain evidence="1">CBHHK182m</strain>
    </source>
</reference>
<sequence>MDALCSLVQALVNGFGMKRKGRDRTQSEQLRVASLRQLFLPNGALLRRGAPVRLAHVVAFQTPRMAALPRNRNHDAHRARAHLVRVRLGGRSC</sequence>
<gene>
    <name evidence="1" type="ORF">B0H16DRAFT_1884089</name>
</gene>
<accession>A0AAD7JDM2</accession>